<dbReference type="InterPro" id="IPR011032">
    <property type="entry name" value="GroES-like_sf"/>
</dbReference>
<dbReference type="InterPro" id="IPR020843">
    <property type="entry name" value="ER"/>
</dbReference>
<dbReference type="PANTHER" id="PTHR43161:SF9">
    <property type="entry name" value="SORBITOL DEHYDROGENASE"/>
    <property type="match status" value="1"/>
</dbReference>
<evidence type="ECO:0000256" key="3">
    <source>
        <dbReference type="ARBA" id="ARBA00022723"/>
    </source>
</evidence>
<dbReference type="CDD" id="cd05285">
    <property type="entry name" value="sorbitol_DH"/>
    <property type="match status" value="1"/>
</dbReference>
<reference evidence="9" key="1">
    <citation type="journal article" date="2019" name="G3 (Bethesda)">
        <title>Genome Assemblies of Two Rare Opportunistic Yeast Pathogens: Diutina rugosa (syn. Candida rugosa) and Trichomonascus ciferrii (syn. Candida ciferrii).</title>
        <authorList>
            <person name="Mixao V."/>
            <person name="Saus E."/>
            <person name="Hansen A.P."/>
            <person name="Lass-Florl C."/>
            <person name="Gabaldon T."/>
        </authorList>
    </citation>
    <scope>NUCLEOTIDE SEQUENCE</scope>
    <source>
        <strain evidence="9">CBS 4856</strain>
    </source>
</reference>
<evidence type="ECO:0000256" key="1">
    <source>
        <dbReference type="ARBA" id="ARBA00001947"/>
    </source>
</evidence>
<evidence type="ECO:0000256" key="4">
    <source>
        <dbReference type="ARBA" id="ARBA00022833"/>
    </source>
</evidence>
<dbReference type="Gene3D" id="3.40.50.720">
    <property type="entry name" value="NAD(P)-binding Rossmann-like Domain"/>
    <property type="match status" value="1"/>
</dbReference>
<protein>
    <recommendedName>
        <fullName evidence="8">Enoyl reductase (ER) domain-containing protein</fullName>
    </recommendedName>
</protein>
<dbReference type="GO" id="GO:0006062">
    <property type="term" value="P:sorbitol catabolic process"/>
    <property type="evidence" value="ECO:0007669"/>
    <property type="project" value="TreeGrafter"/>
</dbReference>
<comment type="cofactor">
    <cofactor evidence="1 7">
        <name>Zn(2+)</name>
        <dbReference type="ChEBI" id="CHEBI:29105"/>
    </cofactor>
</comment>
<name>A0A642URJ8_9ASCO</name>
<evidence type="ECO:0000313" key="9">
    <source>
        <dbReference type="EMBL" id="KAA8903833.1"/>
    </source>
</evidence>
<dbReference type="InterPro" id="IPR013149">
    <property type="entry name" value="ADH-like_C"/>
</dbReference>
<dbReference type="InterPro" id="IPR045306">
    <property type="entry name" value="SDH-like"/>
</dbReference>
<evidence type="ECO:0000259" key="8">
    <source>
        <dbReference type="SMART" id="SM00829"/>
    </source>
</evidence>
<dbReference type="Proteomes" id="UP000761534">
    <property type="component" value="Unassembled WGS sequence"/>
</dbReference>
<keyword evidence="6" id="KW-0520">NAD</keyword>
<dbReference type="Gene3D" id="3.90.180.10">
    <property type="entry name" value="Medium-chain alcohol dehydrogenases, catalytic domain"/>
    <property type="match status" value="1"/>
</dbReference>
<dbReference type="PANTHER" id="PTHR43161">
    <property type="entry name" value="SORBITOL DEHYDROGENASE"/>
    <property type="match status" value="1"/>
</dbReference>
<dbReference type="GO" id="GO:0003939">
    <property type="term" value="F:L-iditol 2-dehydrogenase (NAD+) activity"/>
    <property type="evidence" value="ECO:0007669"/>
    <property type="project" value="TreeGrafter"/>
</dbReference>
<dbReference type="SMART" id="SM00829">
    <property type="entry name" value="PKS_ER"/>
    <property type="match status" value="1"/>
</dbReference>
<keyword evidence="4 7" id="KW-0862">Zinc</keyword>
<comment type="caution">
    <text evidence="9">The sequence shown here is derived from an EMBL/GenBank/DDBJ whole genome shotgun (WGS) entry which is preliminary data.</text>
</comment>
<dbReference type="PROSITE" id="PS00059">
    <property type="entry name" value="ADH_ZINC"/>
    <property type="match status" value="1"/>
</dbReference>
<evidence type="ECO:0000313" key="10">
    <source>
        <dbReference type="Proteomes" id="UP000761534"/>
    </source>
</evidence>
<sequence length="363" mass="39033">MTLDVQAPSDLADYQNPSFVLKKKLEVAFEERPVPELVDSRSVKVQVKKTGICGSDVHFYVHGNMGDYVVREPMVLGHESSGTVIEVGDDVQDLKVGDNVAMEPGVPSRFSKEYKTGHYNRCPHMKFAATPPVDGTLCKYYVLPEDFLVKLPENVSLEEGAMVEPTAVAVHAVKQLGVTPMSNIVVFGAGPIGLLCAAACASYGATTICCVDLLDSKLKLAKNFGASHGFKPEKGDTVEQSAQKIKELIGCAPDICIDATGAEASVNTGIEALSNGGTYCQVGMGKTDFINFAITRVATKEITIKGCFRYDYGDYELATKLIADGKIPVKQLITHRVKFAQAADAYQLVLQGQAVKCVIDGPE</sequence>
<feature type="domain" description="Enoyl reductase (ER)" evidence="8">
    <location>
        <begin position="24"/>
        <end position="359"/>
    </location>
</feature>
<gene>
    <name evidence="9" type="ORF">TRICI_005644</name>
</gene>
<dbReference type="SUPFAM" id="SSF51735">
    <property type="entry name" value="NAD(P)-binding Rossmann-fold domains"/>
    <property type="match status" value="1"/>
</dbReference>
<dbReference type="AlphaFoldDB" id="A0A642URJ8"/>
<dbReference type="InterPro" id="IPR002328">
    <property type="entry name" value="ADH_Zn_CS"/>
</dbReference>
<comment type="similarity">
    <text evidence="2 7">Belongs to the zinc-containing alcohol dehydrogenase family.</text>
</comment>
<keyword evidence="5" id="KW-0560">Oxidoreductase</keyword>
<evidence type="ECO:0000256" key="6">
    <source>
        <dbReference type="ARBA" id="ARBA00023027"/>
    </source>
</evidence>
<organism evidence="9 10">
    <name type="scientific">Trichomonascus ciferrii</name>
    <dbReference type="NCBI Taxonomy" id="44093"/>
    <lineage>
        <taxon>Eukaryota</taxon>
        <taxon>Fungi</taxon>
        <taxon>Dikarya</taxon>
        <taxon>Ascomycota</taxon>
        <taxon>Saccharomycotina</taxon>
        <taxon>Dipodascomycetes</taxon>
        <taxon>Dipodascales</taxon>
        <taxon>Trichomonascaceae</taxon>
        <taxon>Trichomonascus</taxon>
        <taxon>Trichomonascus ciferrii complex</taxon>
    </lineage>
</organism>
<evidence type="ECO:0000256" key="2">
    <source>
        <dbReference type="ARBA" id="ARBA00008072"/>
    </source>
</evidence>
<dbReference type="OrthoDB" id="3941538at2759"/>
<dbReference type="VEuPathDB" id="FungiDB:TRICI_005644"/>
<proteinExistence type="inferred from homology"/>
<keyword evidence="3 7" id="KW-0479">Metal-binding</keyword>
<dbReference type="EMBL" id="SWFS01000438">
    <property type="protein sequence ID" value="KAA8903833.1"/>
    <property type="molecule type" value="Genomic_DNA"/>
</dbReference>
<dbReference type="InterPro" id="IPR036291">
    <property type="entry name" value="NAD(P)-bd_dom_sf"/>
</dbReference>
<dbReference type="GO" id="GO:0008270">
    <property type="term" value="F:zinc ion binding"/>
    <property type="evidence" value="ECO:0007669"/>
    <property type="project" value="InterPro"/>
</dbReference>
<dbReference type="Pfam" id="PF00107">
    <property type="entry name" value="ADH_zinc_N"/>
    <property type="match status" value="1"/>
</dbReference>
<dbReference type="InterPro" id="IPR013154">
    <property type="entry name" value="ADH-like_N"/>
</dbReference>
<dbReference type="Pfam" id="PF08240">
    <property type="entry name" value="ADH_N"/>
    <property type="match status" value="1"/>
</dbReference>
<accession>A0A642URJ8</accession>
<dbReference type="SUPFAM" id="SSF50129">
    <property type="entry name" value="GroES-like"/>
    <property type="match status" value="1"/>
</dbReference>
<evidence type="ECO:0000256" key="7">
    <source>
        <dbReference type="RuleBase" id="RU361277"/>
    </source>
</evidence>
<keyword evidence="10" id="KW-1185">Reference proteome</keyword>
<dbReference type="FunFam" id="3.40.50.720:FF:000068">
    <property type="entry name" value="Sorbitol dehydrogenase"/>
    <property type="match status" value="1"/>
</dbReference>
<evidence type="ECO:0000256" key="5">
    <source>
        <dbReference type="ARBA" id="ARBA00023002"/>
    </source>
</evidence>